<dbReference type="Gene3D" id="1.10.286.20">
    <property type="match status" value="1"/>
</dbReference>
<dbReference type="PANTHER" id="PTHR30437:SF5">
    <property type="entry name" value="REGULATOR OF NUCLEOSIDE DIPHOSPHATE KINASE"/>
    <property type="match status" value="1"/>
</dbReference>
<dbReference type="RefSeq" id="WP_035030855.1">
    <property type="nucleotide sequence ID" value="NZ_CP068983.1"/>
</dbReference>
<proteinExistence type="predicted"/>
<dbReference type="GO" id="GO:0016301">
    <property type="term" value="F:kinase activity"/>
    <property type="evidence" value="ECO:0007669"/>
    <property type="project" value="UniProtKB-KW"/>
</dbReference>
<evidence type="ECO:0000313" key="4">
    <source>
        <dbReference type="Proteomes" id="UP001156140"/>
    </source>
</evidence>
<dbReference type="InterPro" id="IPR001437">
    <property type="entry name" value="Tscrpt_elong_fac_GreA/B_C"/>
</dbReference>
<dbReference type="Proteomes" id="UP001156140">
    <property type="component" value="Unassembled WGS sequence"/>
</dbReference>
<dbReference type="PANTHER" id="PTHR30437">
    <property type="entry name" value="TRANSCRIPTION ELONGATION FACTOR GREA"/>
    <property type="match status" value="1"/>
</dbReference>
<dbReference type="Gene3D" id="3.10.50.30">
    <property type="entry name" value="Transcription elongation factor, GreA/GreB, C-terminal domain"/>
    <property type="match status" value="1"/>
</dbReference>
<organism evidence="3 4">
    <name type="scientific">Paradevosia shaoguanensis</name>
    <dbReference type="NCBI Taxonomy" id="1335043"/>
    <lineage>
        <taxon>Bacteria</taxon>
        <taxon>Pseudomonadati</taxon>
        <taxon>Pseudomonadota</taxon>
        <taxon>Alphaproteobacteria</taxon>
        <taxon>Hyphomicrobiales</taxon>
        <taxon>Devosiaceae</taxon>
        <taxon>Paradevosia</taxon>
    </lineage>
</organism>
<dbReference type="AlphaFoldDB" id="A0AA41UD38"/>
<dbReference type="EMBL" id="JALAZD010000003">
    <property type="protein sequence ID" value="MCI0129025.1"/>
    <property type="molecule type" value="Genomic_DNA"/>
</dbReference>
<dbReference type="InterPro" id="IPR023459">
    <property type="entry name" value="Tscrpt_elong_fac_GreA/B_fam"/>
</dbReference>
<keyword evidence="3" id="KW-0808">Transferase</keyword>
<dbReference type="GO" id="GO:0032784">
    <property type="term" value="P:regulation of DNA-templated transcription elongation"/>
    <property type="evidence" value="ECO:0007669"/>
    <property type="project" value="InterPro"/>
</dbReference>
<feature type="domain" description="Transcription elongation factor GreA/GreB C-terminal" evidence="1">
    <location>
        <begin position="58"/>
        <end position="131"/>
    </location>
</feature>
<dbReference type="SUPFAM" id="SSF54534">
    <property type="entry name" value="FKBP-like"/>
    <property type="match status" value="1"/>
</dbReference>
<dbReference type="Pfam" id="PF14760">
    <property type="entry name" value="Rnk_N"/>
    <property type="match status" value="1"/>
</dbReference>
<keyword evidence="4" id="KW-1185">Reference proteome</keyword>
<protein>
    <submittedName>
        <fullName evidence="3">Nucleoside diphosphate kinase regulator</fullName>
    </submittedName>
</protein>
<dbReference type="Pfam" id="PF01272">
    <property type="entry name" value="GreA_GreB"/>
    <property type="match status" value="1"/>
</dbReference>
<sequence>MAPLNTYDLKPALVLSETDHKQLTVLALAGLNTSSDAADDLLYEIERARVVPETEFPAEVVRMGTTVTYRPDNGTERSVTLVYPADADISAGKISVLTPIGTALIGLAQGQSITWVARDAKKHALTVLSVKQPS</sequence>
<dbReference type="GO" id="GO:0006354">
    <property type="term" value="P:DNA-templated transcription elongation"/>
    <property type="evidence" value="ECO:0007669"/>
    <property type="project" value="TreeGrafter"/>
</dbReference>
<evidence type="ECO:0000259" key="2">
    <source>
        <dbReference type="Pfam" id="PF14760"/>
    </source>
</evidence>
<comment type="caution">
    <text evidence="3">The sequence shown here is derived from an EMBL/GenBank/DDBJ whole genome shotgun (WGS) entry which is preliminary data.</text>
</comment>
<feature type="domain" description="Regulator of nucleoside diphosphate kinase N-terminal" evidence="2">
    <location>
        <begin position="11"/>
        <end position="51"/>
    </location>
</feature>
<evidence type="ECO:0000313" key="3">
    <source>
        <dbReference type="EMBL" id="MCI0129025.1"/>
    </source>
</evidence>
<accession>A0AA41UD38</accession>
<gene>
    <name evidence="3" type="primary">rnk</name>
    <name evidence="3" type="ORF">ML536_19505</name>
</gene>
<dbReference type="GO" id="GO:0070063">
    <property type="term" value="F:RNA polymerase binding"/>
    <property type="evidence" value="ECO:0007669"/>
    <property type="project" value="InterPro"/>
</dbReference>
<reference evidence="3" key="1">
    <citation type="submission" date="2022-03" db="EMBL/GenBank/DDBJ databases">
        <title>The complete genome sequence of a Methyloterrigena soli.</title>
        <authorList>
            <person name="Zi Z."/>
        </authorList>
    </citation>
    <scope>NUCLEOTIDE SEQUENCE</scope>
    <source>
        <strain evidence="3">M48</strain>
    </source>
</reference>
<evidence type="ECO:0000259" key="1">
    <source>
        <dbReference type="Pfam" id="PF01272"/>
    </source>
</evidence>
<name>A0AA41UD38_9HYPH</name>
<dbReference type="InterPro" id="IPR036953">
    <property type="entry name" value="GreA/GreB_C_sf"/>
</dbReference>
<dbReference type="GO" id="GO:0003677">
    <property type="term" value="F:DNA binding"/>
    <property type="evidence" value="ECO:0007669"/>
    <property type="project" value="InterPro"/>
</dbReference>
<dbReference type="InterPro" id="IPR029462">
    <property type="entry name" value="Rnk_N"/>
</dbReference>
<dbReference type="NCBIfam" id="NF004396">
    <property type="entry name" value="PRK05753.1"/>
    <property type="match status" value="1"/>
</dbReference>
<keyword evidence="3" id="KW-0418">Kinase</keyword>